<dbReference type="OrthoDB" id="2216871at2"/>
<name>A0A437MBW6_9SPHN</name>
<dbReference type="Gene3D" id="1.20.1420.60">
    <property type="match status" value="1"/>
</dbReference>
<protein>
    <submittedName>
        <fullName evidence="2">DUF4375 domain-containing protein</fullName>
    </submittedName>
</protein>
<keyword evidence="3" id="KW-1185">Reference proteome</keyword>
<organism evidence="2 3">
    <name type="scientific">Sphingomonas crocodyli</name>
    <dbReference type="NCBI Taxonomy" id="1979270"/>
    <lineage>
        <taxon>Bacteria</taxon>
        <taxon>Pseudomonadati</taxon>
        <taxon>Pseudomonadota</taxon>
        <taxon>Alphaproteobacteria</taxon>
        <taxon>Sphingomonadales</taxon>
        <taxon>Sphingomonadaceae</taxon>
        <taxon>Sphingomonas</taxon>
    </lineage>
</organism>
<sequence>MEASRAALQKSKEYDPHHELWLSLVKRWSNDPSLSSWSKEEKIYFSVTLFENELYNGGFEQYFSNSSANYYAYAVMGLRDLGAEGSLEILVEAASILFGADGPPDSQQARWGIMYMKNHEETDIEHILDAGVDEHLDQLDQRFYKSSKDIADLLEAYEVKHGLVVPFLSFE</sequence>
<evidence type="ECO:0000313" key="2">
    <source>
        <dbReference type="EMBL" id="RVT95136.1"/>
    </source>
</evidence>
<proteinExistence type="predicted"/>
<accession>A0A437MBW6</accession>
<dbReference type="Proteomes" id="UP000282971">
    <property type="component" value="Unassembled WGS sequence"/>
</dbReference>
<dbReference type="Pfam" id="PF14300">
    <property type="entry name" value="DMP19"/>
    <property type="match status" value="1"/>
</dbReference>
<evidence type="ECO:0000259" key="1">
    <source>
        <dbReference type="Pfam" id="PF14300"/>
    </source>
</evidence>
<dbReference type="EMBL" id="SACN01000001">
    <property type="protein sequence ID" value="RVT95136.1"/>
    <property type="molecule type" value="Genomic_DNA"/>
</dbReference>
<dbReference type="InterPro" id="IPR025402">
    <property type="entry name" value="DMP19_C"/>
</dbReference>
<evidence type="ECO:0000313" key="3">
    <source>
        <dbReference type="Proteomes" id="UP000282971"/>
    </source>
</evidence>
<reference evidence="2 3" key="1">
    <citation type="submission" date="2019-01" db="EMBL/GenBank/DDBJ databases">
        <authorList>
            <person name="Chen W.-M."/>
        </authorList>
    </citation>
    <scope>NUCLEOTIDE SEQUENCE [LARGE SCALE GENOMIC DNA]</scope>
    <source>
        <strain evidence="2 3">CCP-7</strain>
    </source>
</reference>
<comment type="caution">
    <text evidence="2">The sequence shown here is derived from an EMBL/GenBank/DDBJ whole genome shotgun (WGS) entry which is preliminary data.</text>
</comment>
<feature type="domain" description="DNA mimic protein DMP19 C-terminal" evidence="1">
    <location>
        <begin position="36"/>
        <end position="160"/>
    </location>
</feature>
<dbReference type="AlphaFoldDB" id="A0A437MBW6"/>
<gene>
    <name evidence="2" type="ORF">EOD43_10430</name>
</gene>